<feature type="domain" description="MobA-like NTP transferase" evidence="7">
    <location>
        <begin position="14"/>
        <end position="146"/>
    </location>
</feature>
<keyword evidence="1 6" id="KW-0808">Transferase</keyword>
<comment type="domain">
    <text evidence="6">The N-terminal domain determines nucleotide recognition and specific binding, while the C-terminal domain determines the specific binding to the target protein.</text>
</comment>
<keyword evidence="6" id="KW-0963">Cytoplasm</keyword>
<comment type="subcellular location">
    <subcellularLocation>
        <location evidence="6">Cytoplasm</location>
    </subcellularLocation>
</comment>
<keyword evidence="5 6" id="KW-0501">Molybdenum cofactor biosynthesis</keyword>
<dbReference type="Pfam" id="PF12804">
    <property type="entry name" value="NTP_transf_3"/>
    <property type="match status" value="1"/>
</dbReference>
<evidence type="ECO:0000256" key="4">
    <source>
        <dbReference type="ARBA" id="ARBA00023134"/>
    </source>
</evidence>
<feature type="binding site" evidence="6">
    <location>
        <begin position="17"/>
        <end position="19"/>
    </location>
    <ligand>
        <name>GTP</name>
        <dbReference type="ChEBI" id="CHEBI:37565"/>
    </ligand>
</feature>
<keyword evidence="6" id="KW-0479">Metal-binding</keyword>
<dbReference type="InterPro" id="IPR029044">
    <property type="entry name" value="Nucleotide-diphossugar_trans"/>
</dbReference>
<evidence type="ECO:0000256" key="1">
    <source>
        <dbReference type="ARBA" id="ARBA00022679"/>
    </source>
</evidence>
<evidence type="ECO:0000256" key="5">
    <source>
        <dbReference type="ARBA" id="ARBA00023150"/>
    </source>
</evidence>
<feature type="binding site" evidence="6">
    <location>
        <position position="106"/>
    </location>
    <ligand>
        <name>GTP</name>
        <dbReference type="ChEBI" id="CHEBI:37565"/>
    </ligand>
</feature>
<accession>A0ABZ0YZ06</accession>
<protein>
    <recommendedName>
        <fullName evidence="6">Molybdenum cofactor guanylyltransferase</fullName>
        <shortName evidence="6">MoCo guanylyltransferase</shortName>
        <ecNumber evidence="6">2.7.7.77</ecNumber>
    </recommendedName>
    <alternativeName>
        <fullName evidence="6">GTP:molybdopterin guanylyltransferase</fullName>
    </alternativeName>
    <alternativeName>
        <fullName evidence="6">Mo-MPT guanylyltransferase</fullName>
    </alternativeName>
    <alternativeName>
        <fullName evidence="6">Molybdopterin guanylyltransferase</fullName>
    </alternativeName>
    <alternativeName>
        <fullName evidence="6">Molybdopterin-guanine dinucleotide synthase</fullName>
        <shortName evidence="6">MGD synthase</shortName>
    </alternativeName>
</protein>
<evidence type="ECO:0000256" key="2">
    <source>
        <dbReference type="ARBA" id="ARBA00022741"/>
    </source>
</evidence>
<reference evidence="8 9" key="1">
    <citation type="submission" date="2023-11" db="EMBL/GenBank/DDBJ databases">
        <title>MicrobeMod: A computational toolkit for identifying prokaryotic methylation and restriction-modification with nanopore sequencing.</title>
        <authorList>
            <person name="Crits-Christoph A."/>
            <person name="Kang S.C."/>
            <person name="Lee H."/>
            <person name="Ostrov N."/>
        </authorList>
    </citation>
    <scope>NUCLEOTIDE SEQUENCE [LARGE SCALE GENOMIC DNA]</scope>
    <source>
        <strain evidence="8 9">ATCC 49870</strain>
    </source>
</reference>
<dbReference type="InterPro" id="IPR013482">
    <property type="entry name" value="Molybde_CF_guanTrfase"/>
</dbReference>
<organism evidence="8 9">
    <name type="scientific">Guyparkeria halophila</name>
    <dbReference type="NCBI Taxonomy" id="47960"/>
    <lineage>
        <taxon>Bacteria</taxon>
        <taxon>Pseudomonadati</taxon>
        <taxon>Pseudomonadota</taxon>
        <taxon>Gammaproteobacteria</taxon>
        <taxon>Chromatiales</taxon>
        <taxon>Thioalkalibacteraceae</taxon>
        <taxon>Guyparkeria</taxon>
    </lineage>
</organism>
<evidence type="ECO:0000256" key="3">
    <source>
        <dbReference type="ARBA" id="ARBA00022842"/>
    </source>
</evidence>
<comment type="catalytic activity">
    <reaction evidence="6">
        <text>Mo-molybdopterin + GTP + H(+) = Mo-molybdopterin guanine dinucleotide + diphosphate</text>
        <dbReference type="Rhea" id="RHEA:34243"/>
        <dbReference type="ChEBI" id="CHEBI:15378"/>
        <dbReference type="ChEBI" id="CHEBI:33019"/>
        <dbReference type="ChEBI" id="CHEBI:37565"/>
        <dbReference type="ChEBI" id="CHEBI:71302"/>
        <dbReference type="ChEBI" id="CHEBI:71310"/>
        <dbReference type="EC" id="2.7.7.77"/>
    </reaction>
</comment>
<feature type="binding site" evidence="6">
    <location>
        <position position="76"/>
    </location>
    <ligand>
        <name>GTP</name>
        <dbReference type="ChEBI" id="CHEBI:37565"/>
    </ligand>
</feature>
<feature type="binding site" evidence="6">
    <location>
        <position position="30"/>
    </location>
    <ligand>
        <name>GTP</name>
        <dbReference type="ChEBI" id="CHEBI:37565"/>
    </ligand>
</feature>
<evidence type="ECO:0000256" key="6">
    <source>
        <dbReference type="HAMAP-Rule" id="MF_00316"/>
    </source>
</evidence>
<evidence type="ECO:0000313" key="8">
    <source>
        <dbReference type="EMBL" id="WQH17271.1"/>
    </source>
</evidence>
<dbReference type="PANTHER" id="PTHR19136">
    <property type="entry name" value="MOLYBDENUM COFACTOR GUANYLYLTRANSFERASE"/>
    <property type="match status" value="1"/>
</dbReference>
<keyword evidence="4 6" id="KW-0342">GTP-binding</keyword>
<comment type="caution">
    <text evidence="6">Lacks conserved residue(s) required for the propagation of feature annotation.</text>
</comment>
<comment type="cofactor">
    <cofactor evidence="6">
        <name>Mg(2+)</name>
        <dbReference type="ChEBI" id="CHEBI:18420"/>
    </cofactor>
</comment>
<name>A0ABZ0YZ06_9GAMM</name>
<dbReference type="Proteomes" id="UP001327459">
    <property type="component" value="Chromosome"/>
</dbReference>
<keyword evidence="2 6" id="KW-0547">Nucleotide-binding</keyword>
<dbReference type="SUPFAM" id="SSF53448">
    <property type="entry name" value="Nucleotide-diphospho-sugar transferases"/>
    <property type="match status" value="1"/>
</dbReference>
<dbReference type="EC" id="2.7.7.77" evidence="6"/>
<dbReference type="InterPro" id="IPR025877">
    <property type="entry name" value="MobA-like_NTP_Trfase"/>
</dbReference>
<sequence>MNDLSLQPETKLSALVLAGGASRRMDGRDKGLEPFLGQPMVSHVIESLAPSVDELVIVANRNLEAYRRLGHTTIRDPGGIRRGPAAAVHAANARLRHDWVLLAPCDMPRYRALWPARLVARQRATGAPVVIAHDGERLQPGIALFHGPTLRQDLVGPVPSRLTDLLTGGPHACCDLADDREAFLNVNTPTELFQSVAMPDMGRTRP</sequence>
<proteinExistence type="inferred from homology"/>
<dbReference type="Gene3D" id="3.90.550.10">
    <property type="entry name" value="Spore Coat Polysaccharide Biosynthesis Protein SpsA, Chain A"/>
    <property type="match status" value="1"/>
</dbReference>
<keyword evidence="9" id="KW-1185">Reference proteome</keyword>
<keyword evidence="3 6" id="KW-0460">Magnesium</keyword>
<comment type="subunit">
    <text evidence="6">Monomer.</text>
</comment>
<dbReference type="HAMAP" id="MF_00316">
    <property type="entry name" value="MobA"/>
    <property type="match status" value="1"/>
</dbReference>
<dbReference type="CDD" id="cd02503">
    <property type="entry name" value="MobA"/>
    <property type="match status" value="1"/>
</dbReference>
<dbReference type="GO" id="GO:0016740">
    <property type="term" value="F:transferase activity"/>
    <property type="evidence" value="ECO:0007669"/>
    <property type="project" value="UniProtKB-KW"/>
</dbReference>
<evidence type="ECO:0000313" key="9">
    <source>
        <dbReference type="Proteomes" id="UP001327459"/>
    </source>
</evidence>
<dbReference type="RefSeq" id="WP_322522243.1">
    <property type="nucleotide sequence ID" value="NZ_CP140153.1"/>
</dbReference>
<dbReference type="EMBL" id="CP140153">
    <property type="protein sequence ID" value="WQH17271.1"/>
    <property type="molecule type" value="Genomic_DNA"/>
</dbReference>
<gene>
    <name evidence="6" type="primary">mobA</name>
    <name evidence="8" type="ORF">SR882_05040</name>
</gene>
<dbReference type="PANTHER" id="PTHR19136:SF52">
    <property type="entry name" value="2,3,4,5-TETRAHYDROPYRIDINE-2,6-DICARBOXYLATE N-SUCCINYLTRANSFERASE"/>
    <property type="match status" value="1"/>
</dbReference>
<feature type="binding site" evidence="6">
    <location>
        <position position="106"/>
    </location>
    <ligand>
        <name>Mg(2+)</name>
        <dbReference type="ChEBI" id="CHEBI:18420"/>
    </ligand>
</feature>
<comment type="function">
    <text evidence="6">Transfers a GMP moiety from GTP to Mo-molybdopterin (Mo-MPT) cofactor (Moco or molybdenum cofactor) to form Mo-molybdopterin guanine dinucleotide (Mo-MGD) cofactor.</text>
</comment>
<comment type="similarity">
    <text evidence="6">Belongs to the MobA family.</text>
</comment>
<evidence type="ECO:0000259" key="7">
    <source>
        <dbReference type="Pfam" id="PF12804"/>
    </source>
</evidence>